<keyword evidence="1 3" id="KW-0479">Metal-binding</keyword>
<keyword evidence="4" id="KW-0175">Coiled coil</keyword>
<accession>A0A7I8V9Y4</accession>
<comment type="caution">
    <text evidence="6">The sequence shown here is derived from an EMBL/GenBank/DDBJ whole genome shotgun (WGS) entry which is preliminary data.</text>
</comment>
<keyword evidence="7" id="KW-1185">Reference proteome</keyword>
<evidence type="ECO:0000256" key="1">
    <source>
        <dbReference type="ARBA" id="ARBA00022771"/>
    </source>
</evidence>
<organism evidence="6 7">
    <name type="scientific">Dimorphilus gyrociliatus</name>
    <dbReference type="NCBI Taxonomy" id="2664684"/>
    <lineage>
        <taxon>Eukaryota</taxon>
        <taxon>Metazoa</taxon>
        <taxon>Spiralia</taxon>
        <taxon>Lophotrochozoa</taxon>
        <taxon>Annelida</taxon>
        <taxon>Polychaeta</taxon>
        <taxon>Polychaeta incertae sedis</taxon>
        <taxon>Dinophilidae</taxon>
        <taxon>Dimorphilus</taxon>
    </lineage>
</organism>
<dbReference type="GO" id="GO:0008270">
    <property type="term" value="F:zinc ion binding"/>
    <property type="evidence" value="ECO:0007669"/>
    <property type="project" value="UniProtKB-KW"/>
</dbReference>
<dbReference type="EMBL" id="CAJFCJ010000002">
    <property type="protein sequence ID" value="CAD5112373.1"/>
    <property type="molecule type" value="Genomic_DNA"/>
</dbReference>
<dbReference type="InterPro" id="IPR013083">
    <property type="entry name" value="Znf_RING/FYVE/PHD"/>
</dbReference>
<dbReference type="SUPFAM" id="SSF101898">
    <property type="entry name" value="NHL repeat"/>
    <property type="match status" value="1"/>
</dbReference>
<sequence length="517" mass="60446">MASQRIEEEVNVKFQVQQVKCPICRSAWLDRQPRCLPCKVMHIFCSECLEEVGHQYELKFGDKFPCPICRKEHTWPEDGVNSFSVLTPFVQCKTVYDNKKEGPSLIELNTSSTAENDYKHLEKQILAELEELDKDRKREFDSLNNQTKNLSILIQSRKDYLQNELDDFFTNKETKLKSLLKDISNFEMFQYQAGKMFESNLKEMKSKLLKEIKRILKSKAQFQKWDHLNFKLGEIVYNKEEVISLEDTFNIEGNIYRIACGDKSLYILTKDNSKGYNIYTILSLGQDQKSINKLYTWKTNSNENYRMSANKELYLVEIEPSYALLRLTTHGDSFKLKALHKLIQKNGGFSDPYWTNIASTEDGIIVVSANWIEKYSIQPLKRVWSMSAPTEFAVNDLRCDEEHLYILFSNSTIYRINLNNKNVDTLPIENIDRDLLFNDDIINNLVRGGCLLSNKRNIYVIDASKRVVYCHKLIKVFGSCALMDYRLDEENIVFYTVDKSNILTVKQFNRQSVKRDE</sequence>
<evidence type="ECO:0000259" key="5">
    <source>
        <dbReference type="PROSITE" id="PS50089"/>
    </source>
</evidence>
<proteinExistence type="predicted"/>
<keyword evidence="1 3" id="KW-0863">Zinc-finger</keyword>
<dbReference type="Gene3D" id="3.30.40.10">
    <property type="entry name" value="Zinc/RING finger domain, C3HC4 (zinc finger)"/>
    <property type="match status" value="1"/>
</dbReference>
<feature type="domain" description="RING-type" evidence="5">
    <location>
        <begin position="21"/>
        <end position="70"/>
    </location>
</feature>
<dbReference type="PROSITE" id="PS50089">
    <property type="entry name" value="ZF_RING_2"/>
    <property type="match status" value="1"/>
</dbReference>
<protein>
    <recommendedName>
        <fullName evidence="5">RING-type domain-containing protein</fullName>
    </recommendedName>
</protein>
<dbReference type="SUPFAM" id="SSF57850">
    <property type="entry name" value="RING/U-box"/>
    <property type="match status" value="1"/>
</dbReference>
<evidence type="ECO:0000313" key="6">
    <source>
        <dbReference type="EMBL" id="CAD5112373.1"/>
    </source>
</evidence>
<evidence type="ECO:0000256" key="2">
    <source>
        <dbReference type="ARBA" id="ARBA00022833"/>
    </source>
</evidence>
<feature type="coiled-coil region" evidence="4">
    <location>
        <begin position="118"/>
        <end position="146"/>
    </location>
</feature>
<reference evidence="6 7" key="1">
    <citation type="submission" date="2020-08" db="EMBL/GenBank/DDBJ databases">
        <authorList>
            <person name="Hejnol A."/>
        </authorList>
    </citation>
    <scope>NUCLEOTIDE SEQUENCE [LARGE SCALE GENOMIC DNA]</scope>
</reference>
<keyword evidence="2" id="KW-0862">Zinc</keyword>
<evidence type="ECO:0000313" key="7">
    <source>
        <dbReference type="Proteomes" id="UP000549394"/>
    </source>
</evidence>
<evidence type="ECO:0000256" key="3">
    <source>
        <dbReference type="PROSITE-ProRule" id="PRU00175"/>
    </source>
</evidence>
<dbReference type="AlphaFoldDB" id="A0A7I8V9Y4"/>
<gene>
    <name evidence="6" type="ORF">DGYR_LOCUS1528</name>
</gene>
<dbReference type="Proteomes" id="UP000549394">
    <property type="component" value="Unassembled WGS sequence"/>
</dbReference>
<dbReference type="OrthoDB" id="6084636at2759"/>
<dbReference type="InterPro" id="IPR001841">
    <property type="entry name" value="Znf_RING"/>
</dbReference>
<name>A0A7I8V9Y4_9ANNE</name>
<evidence type="ECO:0000256" key="4">
    <source>
        <dbReference type="SAM" id="Coils"/>
    </source>
</evidence>